<sequence>MWSQARRAGGPVKS</sequence>
<protein>
    <submittedName>
        <fullName evidence="1">Uncharacterized protein</fullName>
    </submittedName>
</protein>
<proteinExistence type="predicted"/>
<organism evidence="1">
    <name type="scientific">Anguilla anguilla</name>
    <name type="common">European freshwater eel</name>
    <name type="synonym">Muraena anguilla</name>
    <dbReference type="NCBI Taxonomy" id="7936"/>
    <lineage>
        <taxon>Eukaryota</taxon>
        <taxon>Metazoa</taxon>
        <taxon>Chordata</taxon>
        <taxon>Craniata</taxon>
        <taxon>Vertebrata</taxon>
        <taxon>Euteleostomi</taxon>
        <taxon>Actinopterygii</taxon>
        <taxon>Neopterygii</taxon>
        <taxon>Teleostei</taxon>
        <taxon>Anguilliformes</taxon>
        <taxon>Anguillidae</taxon>
        <taxon>Anguilla</taxon>
    </lineage>
</organism>
<evidence type="ECO:0000313" key="1">
    <source>
        <dbReference type="EMBL" id="JAH10403.1"/>
    </source>
</evidence>
<accession>A0A0E9Q2S6</accession>
<reference evidence="1" key="1">
    <citation type="submission" date="2014-11" db="EMBL/GenBank/DDBJ databases">
        <authorList>
            <person name="Amaro Gonzalez C."/>
        </authorList>
    </citation>
    <scope>NUCLEOTIDE SEQUENCE</scope>
</reference>
<reference evidence="1" key="2">
    <citation type="journal article" date="2015" name="Fish Shellfish Immunol.">
        <title>Early steps in the European eel (Anguilla anguilla)-Vibrio vulnificus interaction in the gills: Role of the RtxA13 toxin.</title>
        <authorList>
            <person name="Callol A."/>
            <person name="Pajuelo D."/>
            <person name="Ebbesson L."/>
            <person name="Teles M."/>
            <person name="MacKenzie S."/>
            <person name="Amaro C."/>
        </authorList>
    </citation>
    <scope>NUCLEOTIDE SEQUENCE</scope>
</reference>
<name>A0A0E9Q2S6_ANGAN</name>
<dbReference type="EMBL" id="GBXM01098174">
    <property type="protein sequence ID" value="JAH10403.1"/>
    <property type="molecule type" value="Transcribed_RNA"/>
</dbReference>